<comment type="caution">
    <text evidence="2">The sequence shown here is derived from an EMBL/GenBank/DDBJ whole genome shotgun (WGS) entry which is preliminary data.</text>
</comment>
<sequence>MALPVTGSASRERAPPNPLGARERSPDPQRLEPGGLTPVHQRASRRLRGDPPEFGPLPTAPATQASSTANERTMASPVTSELIRNPRRNLFDSNSHCRNVEYQRTPMLCANPSCTVLRLQPPVAVHRLRAAHLF</sequence>
<name>A0A9D4Q6G4_RHISA</name>
<evidence type="ECO:0000256" key="1">
    <source>
        <dbReference type="SAM" id="MobiDB-lite"/>
    </source>
</evidence>
<evidence type="ECO:0000313" key="2">
    <source>
        <dbReference type="EMBL" id="KAH7968842.1"/>
    </source>
</evidence>
<dbReference type="Proteomes" id="UP000821837">
    <property type="component" value="Unassembled WGS sequence"/>
</dbReference>
<gene>
    <name evidence="2" type="ORF">HPB52_011721</name>
</gene>
<proteinExistence type="predicted"/>
<keyword evidence="3" id="KW-1185">Reference proteome</keyword>
<feature type="region of interest" description="Disordered" evidence="1">
    <location>
        <begin position="1"/>
        <end position="89"/>
    </location>
</feature>
<dbReference type="EMBL" id="JABSTV010001248">
    <property type="protein sequence ID" value="KAH7968842.1"/>
    <property type="molecule type" value="Genomic_DNA"/>
</dbReference>
<protein>
    <submittedName>
        <fullName evidence="2">Uncharacterized protein</fullName>
    </submittedName>
</protein>
<evidence type="ECO:0000313" key="3">
    <source>
        <dbReference type="Proteomes" id="UP000821837"/>
    </source>
</evidence>
<accession>A0A9D4Q6G4</accession>
<reference evidence="2" key="2">
    <citation type="submission" date="2021-09" db="EMBL/GenBank/DDBJ databases">
        <authorList>
            <person name="Jia N."/>
            <person name="Wang J."/>
            <person name="Shi W."/>
            <person name="Du L."/>
            <person name="Sun Y."/>
            <person name="Zhan W."/>
            <person name="Jiang J."/>
            <person name="Wang Q."/>
            <person name="Zhang B."/>
            <person name="Ji P."/>
            <person name="Sakyi L.B."/>
            <person name="Cui X."/>
            <person name="Yuan T."/>
            <person name="Jiang B."/>
            <person name="Yang W."/>
            <person name="Lam T.T.-Y."/>
            <person name="Chang Q."/>
            <person name="Ding S."/>
            <person name="Wang X."/>
            <person name="Zhu J."/>
            <person name="Ruan X."/>
            <person name="Zhao L."/>
            <person name="Wei J."/>
            <person name="Que T."/>
            <person name="Du C."/>
            <person name="Cheng J."/>
            <person name="Dai P."/>
            <person name="Han X."/>
            <person name="Huang E."/>
            <person name="Gao Y."/>
            <person name="Liu J."/>
            <person name="Shao H."/>
            <person name="Ye R."/>
            <person name="Li L."/>
            <person name="Wei W."/>
            <person name="Wang X."/>
            <person name="Wang C."/>
            <person name="Huo Q."/>
            <person name="Li W."/>
            <person name="Guo W."/>
            <person name="Chen H."/>
            <person name="Chen S."/>
            <person name="Zhou L."/>
            <person name="Zhou L."/>
            <person name="Ni X."/>
            <person name="Tian J."/>
            <person name="Zhou Y."/>
            <person name="Sheng Y."/>
            <person name="Liu T."/>
            <person name="Pan Y."/>
            <person name="Xia L."/>
            <person name="Li J."/>
            <person name="Zhao F."/>
            <person name="Cao W."/>
        </authorList>
    </citation>
    <scope>NUCLEOTIDE SEQUENCE</scope>
    <source>
        <strain evidence="2">Rsan-2018</strain>
        <tissue evidence="2">Larvae</tissue>
    </source>
</reference>
<organism evidence="2 3">
    <name type="scientific">Rhipicephalus sanguineus</name>
    <name type="common">Brown dog tick</name>
    <name type="synonym">Ixodes sanguineus</name>
    <dbReference type="NCBI Taxonomy" id="34632"/>
    <lineage>
        <taxon>Eukaryota</taxon>
        <taxon>Metazoa</taxon>
        <taxon>Ecdysozoa</taxon>
        <taxon>Arthropoda</taxon>
        <taxon>Chelicerata</taxon>
        <taxon>Arachnida</taxon>
        <taxon>Acari</taxon>
        <taxon>Parasitiformes</taxon>
        <taxon>Ixodida</taxon>
        <taxon>Ixodoidea</taxon>
        <taxon>Ixodidae</taxon>
        <taxon>Rhipicephalinae</taxon>
        <taxon>Rhipicephalus</taxon>
        <taxon>Rhipicephalus</taxon>
    </lineage>
</organism>
<reference evidence="2" key="1">
    <citation type="journal article" date="2020" name="Cell">
        <title>Large-Scale Comparative Analyses of Tick Genomes Elucidate Their Genetic Diversity and Vector Capacities.</title>
        <authorList>
            <consortium name="Tick Genome and Microbiome Consortium (TIGMIC)"/>
            <person name="Jia N."/>
            <person name="Wang J."/>
            <person name="Shi W."/>
            <person name="Du L."/>
            <person name="Sun Y."/>
            <person name="Zhan W."/>
            <person name="Jiang J.F."/>
            <person name="Wang Q."/>
            <person name="Zhang B."/>
            <person name="Ji P."/>
            <person name="Bell-Sakyi L."/>
            <person name="Cui X.M."/>
            <person name="Yuan T.T."/>
            <person name="Jiang B.G."/>
            <person name="Yang W.F."/>
            <person name="Lam T.T."/>
            <person name="Chang Q.C."/>
            <person name="Ding S.J."/>
            <person name="Wang X.J."/>
            <person name="Zhu J.G."/>
            <person name="Ruan X.D."/>
            <person name="Zhao L."/>
            <person name="Wei J.T."/>
            <person name="Ye R.Z."/>
            <person name="Que T.C."/>
            <person name="Du C.H."/>
            <person name="Zhou Y.H."/>
            <person name="Cheng J.X."/>
            <person name="Dai P.F."/>
            <person name="Guo W.B."/>
            <person name="Han X.H."/>
            <person name="Huang E.J."/>
            <person name="Li L.F."/>
            <person name="Wei W."/>
            <person name="Gao Y.C."/>
            <person name="Liu J.Z."/>
            <person name="Shao H.Z."/>
            <person name="Wang X."/>
            <person name="Wang C.C."/>
            <person name="Yang T.C."/>
            <person name="Huo Q.B."/>
            <person name="Li W."/>
            <person name="Chen H.Y."/>
            <person name="Chen S.E."/>
            <person name="Zhou L.G."/>
            <person name="Ni X.B."/>
            <person name="Tian J.H."/>
            <person name="Sheng Y."/>
            <person name="Liu T."/>
            <person name="Pan Y.S."/>
            <person name="Xia L.Y."/>
            <person name="Li J."/>
            <person name="Zhao F."/>
            <person name="Cao W.C."/>
        </authorList>
    </citation>
    <scope>NUCLEOTIDE SEQUENCE</scope>
    <source>
        <strain evidence="2">Rsan-2018</strain>
    </source>
</reference>
<dbReference type="AlphaFoldDB" id="A0A9D4Q6G4"/>
<feature type="compositionally biased region" description="Polar residues" evidence="1">
    <location>
        <begin position="70"/>
        <end position="79"/>
    </location>
</feature>
<feature type="compositionally biased region" description="Low complexity" evidence="1">
    <location>
        <begin position="60"/>
        <end position="69"/>
    </location>
</feature>
<dbReference type="VEuPathDB" id="VectorBase:RSAN_034114"/>
<feature type="compositionally biased region" description="Basic and acidic residues" evidence="1">
    <location>
        <begin position="21"/>
        <end position="30"/>
    </location>
</feature>